<dbReference type="InterPro" id="IPR045465">
    <property type="entry name" value="Trans_reg_dom"/>
</dbReference>
<gene>
    <name evidence="3" type="ORF">C8N35_1011209</name>
</gene>
<feature type="domain" description="Transcriptional regulator-like" evidence="2">
    <location>
        <begin position="6"/>
        <end position="62"/>
    </location>
</feature>
<proteinExistence type="predicted"/>
<dbReference type="Pfam" id="PF20109">
    <property type="entry name" value="Trans_reg_dom"/>
    <property type="match status" value="1"/>
</dbReference>
<evidence type="ECO:0000259" key="2">
    <source>
        <dbReference type="Pfam" id="PF20109"/>
    </source>
</evidence>
<keyword evidence="4" id="KW-1185">Reference proteome</keyword>
<sequence length="111" mass="12624">MAADTNWRSASNYQYLSDLNPAELAWEFLRRNPDYEQEVAAIDPTDERAATALTAHWGLRFPDSSKPVRHRRRDFLEPGRRSSRPHPGASDGFNHAHGERRHRSGRCPSGG</sequence>
<dbReference type="EMBL" id="QAYG01000001">
    <property type="protein sequence ID" value="PTW63158.1"/>
    <property type="molecule type" value="Genomic_DNA"/>
</dbReference>
<dbReference type="Proteomes" id="UP000244081">
    <property type="component" value="Unassembled WGS sequence"/>
</dbReference>
<name>A0A2T5VHE8_9HYPH</name>
<reference evidence="3 4" key="1">
    <citation type="submission" date="2018-04" db="EMBL/GenBank/DDBJ databases">
        <title>Genomic Encyclopedia of Archaeal and Bacterial Type Strains, Phase II (KMG-II): from individual species to whole genera.</title>
        <authorList>
            <person name="Goeker M."/>
        </authorList>
    </citation>
    <scope>NUCLEOTIDE SEQUENCE [LARGE SCALE GENOMIC DNA]</scope>
    <source>
        <strain evidence="3 4">DSM 23382</strain>
    </source>
</reference>
<accession>A0A2T5VHE8</accession>
<evidence type="ECO:0000313" key="4">
    <source>
        <dbReference type="Proteomes" id="UP000244081"/>
    </source>
</evidence>
<evidence type="ECO:0000313" key="3">
    <source>
        <dbReference type="EMBL" id="PTW63158.1"/>
    </source>
</evidence>
<comment type="caution">
    <text evidence="3">The sequence shown here is derived from an EMBL/GenBank/DDBJ whole genome shotgun (WGS) entry which is preliminary data.</text>
</comment>
<dbReference type="AlphaFoldDB" id="A0A2T5VHE8"/>
<feature type="region of interest" description="Disordered" evidence="1">
    <location>
        <begin position="60"/>
        <end position="111"/>
    </location>
</feature>
<protein>
    <recommendedName>
        <fullName evidence="2">Transcriptional regulator-like domain-containing protein</fullName>
    </recommendedName>
</protein>
<organism evidence="3 4">
    <name type="scientific">Breoghania corrubedonensis</name>
    <dbReference type="NCBI Taxonomy" id="665038"/>
    <lineage>
        <taxon>Bacteria</taxon>
        <taxon>Pseudomonadati</taxon>
        <taxon>Pseudomonadota</taxon>
        <taxon>Alphaproteobacteria</taxon>
        <taxon>Hyphomicrobiales</taxon>
        <taxon>Stappiaceae</taxon>
        <taxon>Breoghania</taxon>
    </lineage>
</organism>
<evidence type="ECO:0000256" key="1">
    <source>
        <dbReference type="SAM" id="MobiDB-lite"/>
    </source>
</evidence>